<dbReference type="EMBL" id="AP024238">
    <property type="protein sequence ID" value="BCO26502.1"/>
    <property type="molecule type" value="Genomic_DNA"/>
</dbReference>
<dbReference type="PANTHER" id="PTHR46796">
    <property type="entry name" value="HTH-TYPE TRANSCRIPTIONAL ACTIVATOR RHAS-RELATED"/>
    <property type="match status" value="1"/>
</dbReference>
<dbReference type="InterPro" id="IPR032783">
    <property type="entry name" value="AraC_lig"/>
</dbReference>
<keyword evidence="3" id="KW-0804">Transcription</keyword>
<sequence>MDRLTPLLSHFSLHAGVFYTGNLCGIHDFHEDHLRGHIHLIRRGPVQVIGVRQETFDITEPTLLFLPRPDTHRLVTDERLGADVVCATVQFGGGGQNPVTDSLPHVVMVELSALAGVQTLLELMFDEAFAQQPGRQAVLDRLCEVLMIQLLRHCMTQGLTQGGTLAGLADPRLAKAMAAIHADPATERDLASMAALAGMSRARFAVRFKAVTGETPADYLASWRVMTAQSLLKKGRPLKHVADDVGYGSASALTRAFVRKLGCSPTAWLRTCPPS</sequence>
<evidence type="ECO:0000256" key="1">
    <source>
        <dbReference type="ARBA" id="ARBA00023015"/>
    </source>
</evidence>
<reference evidence="5 6" key="1">
    <citation type="journal article" date="2021" name="Microbiol. Spectr.">
        <title>A Single Bacterium Capable of Oxidation and Reduction of Iron at Circumneutral pH.</title>
        <authorList>
            <person name="Kato S."/>
            <person name="Ohkuma M."/>
        </authorList>
    </citation>
    <scope>NUCLEOTIDE SEQUENCE [LARGE SCALE GENOMIC DNA]</scope>
    <source>
        <strain evidence="5 6">MIZ03</strain>
    </source>
</reference>
<dbReference type="InterPro" id="IPR050204">
    <property type="entry name" value="AraC_XylS_family_regulators"/>
</dbReference>
<feature type="domain" description="HTH araC/xylS-type" evidence="4">
    <location>
        <begin position="174"/>
        <end position="271"/>
    </location>
</feature>
<dbReference type="Pfam" id="PF12833">
    <property type="entry name" value="HTH_18"/>
    <property type="match status" value="1"/>
</dbReference>
<gene>
    <name evidence="5" type="ORF">MIZ03_1385</name>
</gene>
<evidence type="ECO:0000313" key="5">
    <source>
        <dbReference type="EMBL" id="BCO26502.1"/>
    </source>
</evidence>
<protein>
    <submittedName>
        <fullName evidence="5">RCS-specific HTH-type transcriptional activator RclR</fullName>
    </submittedName>
</protein>
<dbReference type="Proteomes" id="UP000824366">
    <property type="component" value="Chromosome"/>
</dbReference>
<dbReference type="RefSeq" id="WP_223910057.1">
    <property type="nucleotide sequence ID" value="NZ_AP024238.1"/>
</dbReference>
<dbReference type="PANTHER" id="PTHR46796:SF13">
    <property type="entry name" value="HTH-TYPE TRANSCRIPTIONAL ACTIVATOR RHAS"/>
    <property type="match status" value="1"/>
</dbReference>
<dbReference type="InterPro" id="IPR009057">
    <property type="entry name" value="Homeodomain-like_sf"/>
</dbReference>
<dbReference type="Gene3D" id="1.10.10.60">
    <property type="entry name" value="Homeodomain-like"/>
    <property type="match status" value="2"/>
</dbReference>
<dbReference type="SUPFAM" id="SSF46689">
    <property type="entry name" value="Homeodomain-like"/>
    <property type="match status" value="2"/>
</dbReference>
<dbReference type="Pfam" id="PF12852">
    <property type="entry name" value="Cupin_6"/>
    <property type="match status" value="1"/>
</dbReference>
<keyword evidence="6" id="KW-1185">Reference proteome</keyword>
<evidence type="ECO:0000259" key="4">
    <source>
        <dbReference type="PROSITE" id="PS01124"/>
    </source>
</evidence>
<evidence type="ECO:0000256" key="3">
    <source>
        <dbReference type="ARBA" id="ARBA00023163"/>
    </source>
</evidence>
<accession>A0ABM7MJZ0</accession>
<dbReference type="PROSITE" id="PS01124">
    <property type="entry name" value="HTH_ARAC_FAMILY_2"/>
    <property type="match status" value="1"/>
</dbReference>
<keyword evidence="2" id="KW-0238">DNA-binding</keyword>
<keyword evidence="1" id="KW-0805">Transcription regulation</keyword>
<name>A0ABM7MJZ0_9BURK</name>
<proteinExistence type="predicted"/>
<dbReference type="SMART" id="SM00342">
    <property type="entry name" value="HTH_ARAC"/>
    <property type="match status" value="1"/>
</dbReference>
<dbReference type="InterPro" id="IPR018060">
    <property type="entry name" value="HTH_AraC"/>
</dbReference>
<evidence type="ECO:0000256" key="2">
    <source>
        <dbReference type="ARBA" id="ARBA00023125"/>
    </source>
</evidence>
<organism evidence="5 6">
    <name type="scientific">Rhodoferax lithotrophicus</name>
    <dbReference type="NCBI Taxonomy" id="2798804"/>
    <lineage>
        <taxon>Bacteria</taxon>
        <taxon>Pseudomonadati</taxon>
        <taxon>Pseudomonadota</taxon>
        <taxon>Betaproteobacteria</taxon>
        <taxon>Burkholderiales</taxon>
        <taxon>Comamonadaceae</taxon>
        <taxon>Rhodoferax</taxon>
    </lineage>
</organism>
<evidence type="ECO:0000313" key="6">
    <source>
        <dbReference type="Proteomes" id="UP000824366"/>
    </source>
</evidence>